<reference evidence="2" key="1">
    <citation type="journal article" date="2014" name="Microbiology">
        <title>A 2,4-dichlorophenoxyacetic acid degradation plasmid pM7012 discloses distribution of an unclassified megaplasmid group across bacterial species.</title>
        <authorList>
            <person name="Sakai Y."/>
            <person name="Ogawa N."/>
            <person name="Shimomura Y."/>
            <person name="Fujii T."/>
        </authorList>
    </citation>
    <scope>NUCLEOTIDE SEQUENCE</scope>
    <source>
        <strain evidence="2">M701</strain>
    </source>
</reference>
<accession>V5YMW4</accession>
<keyword evidence="1" id="KW-0812">Transmembrane</keyword>
<organism evidence="2">
    <name type="scientific">Burkholderia sp. M701</name>
    <dbReference type="NCBI Taxonomy" id="326454"/>
    <lineage>
        <taxon>Bacteria</taxon>
        <taxon>Pseudomonadati</taxon>
        <taxon>Pseudomonadota</taxon>
        <taxon>Betaproteobacteria</taxon>
        <taxon>Burkholderiales</taxon>
        <taxon>Burkholderiaceae</taxon>
        <taxon>Burkholderia</taxon>
    </lineage>
</organism>
<dbReference type="AlphaFoldDB" id="V5YMW4"/>
<proteinExistence type="predicted"/>
<reference evidence="2" key="2">
    <citation type="submission" date="2024-06" db="EMBL/GenBank/DDBJ databases">
        <authorList>
            <person name="Sakai Y."/>
            <person name="Fujii T."/>
        </authorList>
    </citation>
    <scope>NUCLEOTIDE SEQUENCE</scope>
    <source>
        <strain evidence="2">M701</strain>
        <plasmid evidence="2">pM7012</plasmid>
    </source>
</reference>
<dbReference type="EMBL" id="AB853026">
    <property type="protein sequence ID" value="BAO18920.1"/>
    <property type="molecule type" value="Genomic_DNA"/>
</dbReference>
<name>V5YMW4_9BURK</name>
<evidence type="ECO:0000256" key="1">
    <source>
        <dbReference type="SAM" id="Phobius"/>
    </source>
</evidence>
<dbReference type="RefSeq" id="WP_023842463.1">
    <property type="nucleotide sequence ID" value="NC_022995.1"/>
</dbReference>
<keyword evidence="1" id="KW-0472">Membrane</keyword>
<keyword evidence="1" id="KW-1133">Transmembrane helix</keyword>
<keyword evidence="2" id="KW-0614">Plasmid</keyword>
<sequence>MKRAMFCIWMVVWVAMCCYGFRVMPHGLAAAFDASWSMLTAGTLIPAIADFRPGALGLGAISLVAGGFVSMGLYFWAFPGHKQVEEGQCIAPH</sequence>
<protein>
    <submittedName>
        <fullName evidence="2">Uncharacterized protein</fullName>
    </submittedName>
</protein>
<geneLocation type="plasmid" evidence="2">
    <name>pM7012</name>
</geneLocation>
<evidence type="ECO:0000313" key="2">
    <source>
        <dbReference type="EMBL" id="BAO18920.1"/>
    </source>
</evidence>
<feature type="transmembrane region" description="Helical" evidence="1">
    <location>
        <begin position="54"/>
        <end position="76"/>
    </location>
</feature>